<dbReference type="Proteomes" id="UP000070326">
    <property type="component" value="Unassembled WGS sequence"/>
</dbReference>
<reference evidence="1 2" key="1">
    <citation type="submission" date="2016-02" db="EMBL/GenBank/DDBJ databases">
        <authorList>
            <person name="Wen L."/>
            <person name="He K."/>
            <person name="Yang H."/>
        </authorList>
    </citation>
    <scope>NUCLEOTIDE SEQUENCE [LARGE SCALE GENOMIC DNA]</scope>
    <source>
        <strain evidence="1 2">MJR8628A</strain>
    </source>
</reference>
<dbReference type="EMBL" id="LSQZ01000069">
    <property type="protein sequence ID" value="KXI11529.1"/>
    <property type="molecule type" value="Genomic_DNA"/>
</dbReference>
<accession>A0A135YQ36</accession>
<dbReference type="STRING" id="1261.HMPREF3195_01356"/>
<evidence type="ECO:0000313" key="1">
    <source>
        <dbReference type="EMBL" id="KXI11529.1"/>
    </source>
</evidence>
<gene>
    <name evidence="1" type="ORF">HMPREF3195_01356</name>
</gene>
<proteinExistence type="predicted"/>
<sequence>MEIKYIYRLQAKTDWDDSLTINNKFYTSKEEALAMLDNFKDEVTESYADCYGIEYGITIILKKIKLIDVEDIDYDAVETLLSEWVCDEEATEEMWVDKRQHGEVVDESIQIGMWKDYDIN</sequence>
<dbReference type="PATRIC" id="fig|1261.5.peg.1359"/>
<comment type="caution">
    <text evidence="1">The sequence shown here is derived from an EMBL/GenBank/DDBJ whole genome shotgun (WGS) entry which is preliminary data.</text>
</comment>
<organism evidence="1 2">
    <name type="scientific">Peptostreptococcus anaerobius</name>
    <dbReference type="NCBI Taxonomy" id="1261"/>
    <lineage>
        <taxon>Bacteria</taxon>
        <taxon>Bacillati</taxon>
        <taxon>Bacillota</taxon>
        <taxon>Clostridia</taxon>
        <taxon>Peptostreptococcales</taxon>
        <taxon>Peptostreptococcaceae</taxon>
        <taxon>Peptostreptococcus</taxon>
    </lineage>
</organism>
<dbReference type="RefSeq" id="WP_061101905.1">
    <property type="nucleotide sequence ID" value="NZ_KQ961832.1"/>
</dbReference>
<protein>
    <submittedName>
        <fullName evidence="1">Uncharacterized protein</fullName>
    </submittedName>
</protein>
<dbReference type="AlphaFoldDB" id="A0A135YQ36"/>
<evidence type="ECO:0000313" key="2">
    <source>
        <dbReference type="Proteomes" id="UP000070326"/>
    </source>
</evidence>
<name>A0A135YQ36_9FIRM</name>